<proteinExistence type="inferred from homology"/>
<protein>
    <recommendedName>
        <fullName evidence="4">MIP18 family-like domain-containing protein</fullName>
    </recommendedName>
</protein>
<accession>A0AAU9S5Q3</accession>
<keyword evidence="3" id="KW-1185">Reference proteome</keyword>
<dbReference type="SUPFAM" id="SSF117916">
    <property type="entry name" value="Fe-S cluster assembly (FSCA) domain-like"/>
    <property type="match status" value="1"/>
</dbReference>
<dbReference type="GO" id="GO:0051604">
    <property type="term" value="P:protein maturation"/>
    <property type="evidence" value="ECO:0007669"/>
    <property type="project" value="InterPro"/>
</dbReference>
<dbReference type="PANTHER" id="PTHR12377">
    <property type="entry name" value="CYTOSOLIC IRON-SULFUR ASSEMBLY COMPONENT 2B-RELATED"/>
    <property type="match status" value="1"/>
</dbReference>
<evidence type="ECO:0000313" key="2">
    <source>
        <dbReference type="EMBL" id="CAH2054303.1"/>
    </source>
</evidence>
<sequence>MSGIHGSHDSCPLVKNILLLDSEGNRVAVEYYSDDWSTNAAKLSFEKYESSKTSKTNARTEDIKDPEHTELSLEELHVVTEESVEVDNDESYVRITFTPTVPHCHMPKIIGLCSYAILLQSLPPRFKVDVRVTPGSHADEAAGTKHP</sequence>
<evidence type="ECO:0008006" key="4">
    <source>
        <dbReference type="Google" id="ProtNLM"/>
    </source>
</evidence>
<organism evidence="2 3">
    <name type="scientific">Thlaspi arvense</name>
    <name type="common">Field penny-cress</name>
    <dbReference type="NCBI Taxonomy" id="13288"/>
    <lineage>
        <taxon>Eukaryota</taxon>
        <taxon>Viridiplantae</taxon>
        <taxon>Streptophyta</taxon>
        <taxon>Embryophyta</taxon>
        <taxon>Tracheophyta</taxon>
        <taxon>Spermatophyta</taxon>
        <taxon>Magnoliopsida</taxon>
        <taxon>eudicotyledons</taxon>
        <taxon>Gunneridae</taxon>
        <taxon>Pentapetalae</taxon>
        <taxon>rosids</taxon>
        <taxon>malvids</taxon>
        <taxon>Brassicales</taxon>
        <taxon>Brassicaceae</taxon>
        <taxon>Thlaspideae</taxon>
        <taxon>Thlaspi</taxon>
    </lineage>
</organism>
<dbReference type="Proteomes" id="UP000836841">
    <property type="component" value="Chromosome 3"/>
</dbReference>
<name>A0AAU9S5Q3_THLAR</name>
<evidence type="ECO:0000256" key="1">
    <source>
        <dbReference type="ARBA" id="ARBA00010381"/>
    </source>
</evidence>
<dbReference type="Gene3D" id="3.30.300.130">
    <property type="entry name" value="Fe-S cluster assembly (FSCA)"/>
    <property type="match status" value="1"/>
</dbReference>
<gene>
    <name evidence="2" type="ORF">TAV2_LOCUS11134</name>
</gene>
<evidence type="ECO:0000313" key="3">
    <source>
        <dbReference type="Proteomes" id="UP000836841"/>
    </source>
</evidence>
<dbReference type="AlphaFoldDB" id="A0AAU9S5Q3"/>
<dbReference type="InterPro" id="IPR039796">
    <property type="entry name" value="MIP18"/>
</dbReference>
<dbReference type="InterPro" id="IPR034904">
    <property type="entry name" value="FSCA_dom_sf"/>
</dbReference>
<comment type="similarity">
    <text evidence="1">Belongs to the MIP18 family.</text>
</comment>
<dbReference type="EMBL" id="OU466859">
    <property type="protein sequence ID" value="CAH2054303.1"/>
    <property type="molecule type" value="Genomic_DNA"/>
</dbReference>
<reference evidence="2 3" key="1">
    <citation type="submission" date="2022-03" db="EMBL/GenBank/DDBJ databases">
        <authorList>
            <person name="Nunn A."/>
            <person name="Chopra R."/>
            <person name="Nunn A."/>
            <person name="Contreras Garrido A."/>
        </authorList>
    </citation>
    <scope>NUCLEOTIDE SEQUENCE [LARGE SCALE GENOMIC DNA]</scope>
</reference>
<dbReference type="PANTHER" id="PTHR12377:SF7">
    <property type="entry name" value="PROTEIN AE7-LIKE 2"/>
    <property type="match status" value="1"/>
</dbReference>